<comment type="subcellular location">
    <subcellularLocation>
        <location evidence="4">Cytoplasm</location>
    </subcellularLocation>
</comment>
<evidence type="ECO:0000256" key="4">
    <source>
        <dbReference type="HAMAP-Rule" id="MF_01632"/>
    </source>
</evidence>
<comment type="caution">
    <text evidence="4">Lacks conserved residue(s) required for the propagation of feature annotation.</text>
</comment>
<dbReference type="RefSeq" id="WP_343815209.1">
    <property type="nucleotide sequence ID" value="NZ_BAAAFA010000002.1"/>
</dbReference>
<feature type="binding site" evidence="4">
    <location>
        <position position="176"/>
    </location>
    <ligand>
        <name>substrate</name>
    </ligand>
</feature>
<evidence type="ECO:0000256" key="2">
    <source>
        <dbReference type="ARBA" id="ARBA00022688"/>
    </source>
</evidence>
<dbReference type="EC" id="4.1.3.40" evidence="4"/>
<evidence type="ECO:0000313" key="5">
    <source>
        <dbReference type="EMBL" id="GAA0813019.1"/>
    </source>
</evidence>
<comment type="caution">
    <text evidence="5">The sequence shown here is derived from an EMBL/GenBank/DDBJ whole genome shotgun (WGS) entry which is preliminary data.</text>
</comment>
<name>A0ABN1L451_9GAMM</name>
<dbReference type="Proteomes" id="UP001500021">
    <property type="component" value="Unassembled WGS sequence"/>
</dbReference>
<keyword evidence="1 4" id="KW-0963">Cytoplasm</keyword>
<dbReference type="InterPro" id="IPR028978">
    <property type="entry name" value="Chorismate_lyase_/UTRA_dom_sf"/>
</dbReference>
<gene>
    <name evidence="4" type="primary">ubiC</name>
    <name evidence="5" type="ORF">GCM10009111_07750</name>
</gene>
<sequence>MSQPHPLFPVTLASHWHDPSRSQLTHSLLDWLLDSASLTARLKKHCTHFSVELLGQKVEACSAAEATAEICAGEQVLVREVLLHCDQVPQVFARSLLPLSSLTGEEQHLANLGTQSLGQVLFSSPLLTRKKIHIASFDKQSSVGQLSQYLQLAVGQPLWGRRSTFMLGDKPLVVAEVFLPQAFAYQQTPLSVNAGINHAE</sequence>
<dbReference type="EMBL" id="BAAAFA010000002">
    <property type="protein sequence ID" value="GAA0813019.1"/>
    <property type="molecule type" value="Genomic_DNA"/>
</dbReference>
<organism evidence="5 6">
    <name type="scientific">Colwellia asteriadis</name>
    <dbReference type="NCBI Taxonomy" id="517723"/>
    <lineage>
        <taxon>Bacteria</taxon>
        <taxon>Pseudomonadati</taxon>
        <taxon>Pseudomonadota</taxon>
        <taxon>Gammaproteobacteria</taxon>
        <taxon>Alteromonadales</taxon>
        <taxon>Colwelliaceae</taxon>
        <taxon>Colwellia</taxon>
    </lineage>
</organism>
<dbReference type="InterPro" id="IPR007440">
    <property type="entry name" value="Chorismate--pyruvate_lyase"/>
</dbReference>
<accession>A0ABN1L451</accession>
<reference evidence="5 6" key="1">
    <citation type="journal article" date="2019" name="Int. J. Syst. Evol. Microbiol.">
        <title>The Global Catalogue of Microorganisms (GCM) 10K type strain sequencing project: providing services to taxonomists for standard genome sequencing and annotation.</title>
        <authorList>
            <consortium name="The Broad Institute Genomics Platform"/>
            <consortium name="The Broad Institute Genome Sequencing Center for Infectious Disease"/>
            <person name="Wu L."/>
            <person name="Ma J."/>
        </authorList>
    </citation>
    <scope>NUCLEOTIDE SEQUENCE [LARGE SCALE GENOMIC DNA]</scope>
    <source>
        <strain evidence="5 6">JCM 15608</strain>
    </source>
</reference>
<protein>
    <recommendedName>
        <fullName evidence="4">Probable chorismate pyruvate-lyase</fullName>
        <shortName evidence="4">CL</shortName>
        <shortName evidence="4">CPL</shortName>
        <ecNumber evidence="4">4.1.3.40</ecNumber>
    </recommendedName>
</protein>
<evidence type="ECO:0000256" key="3">
    <source>
        <dbReference type="ARBA" id="ARBA00023239"/>
    </source>
</evidence>
<dbReference type="PANTHER" id="PTHR38683:SF1">
    <property type="entry name" value="CHORISMATE PYRUVATE-LYASE"/>
    <property type="match status" value="1"/>
</dbReference>
<dbReference type="SUPFAM" id="SSF64288">
    <property type="entry name" value="Chorismate lyase-like"/>
    <property type="match status" value="1"/>
</dbReference>
<dbReference type="GO" id="GO:0016829">
    <property type="term" value="F:lyase activity"/>
    <property type="evidence" value="ECO:0007669"/>
    <property type="project" value="UniProtKB-KW"/>
</dbReference>
<comment type="catalytic activity">
    <reaction evidence="4">
        <text>chorismate = 4-hydroxybenzoate + pyruvate</text>
        <dbReference type="Rhea" id="RHEA:16505"/>
        <dbReference type="ChEBI" id="CHEBI:15361"/>
        <dbReference type="ChEBI" id="CHEBI:17879"/>
        <dbReference type="ChEBI" id="CHEBI:29748"/>
        <dbReference type="EC" id="4.1.3.40"/>
    </reaction>
</comment>
<dbReference type="Pfam" id="PF04345">
    <property type="entry name" value="Chor_lyase"/>
    <property type="match status" value="1"/>
</dbReference>
<keyword evidence="4" id="KW-0670">Pyruvate</keyword>
<feature type="binding site" evidence="4">
    <location>
        <position position="79"/>
    </location>
    <ligand>
        <name>substrate</name>
    </ligand>
</feature>
<feature type="binding site" evidence="4">
    <location>
        <position position="117"/>
    </location>
    <ligand>
        <name>substrate</name>
    </ligand>
</feature>
<dbReference type="PANTHER" id="PTHR38683">
    <property type="entry name" value="CHORISMATE PYRUVATE-LYASE"/>
    <property type="match status" value="1"/>
</dbReference>
<proteinExistence type="inferred from homology"/>
<keyword evidence="6" id="KW-1185">Reference proteome</keyword>
<dbReference type="Gene3D" id="3.40.1410.10">
    <property type="entry name" value="Chorismate lyase-like"/>
    <property type="match status" value="1"/>
</dbReference>
<comment type="pathway">
    <text evidence="4">Cofactor biosynthesis; ubiquinone biosynthesis.</text>
</comment>
<keyword evidence="2 4" id="KW-0831">Ubiquinone biosynthesis</keyword>
<keyword evidence="3 4" id="KW-0456">Lyase</keyword>
<comment type="similarity">
    <text evidence="4">Belongs to the UbiC family.</text>
</comment>
<evidence type="ECO:0000313" key="6">
    <source>
        <dbReference type="Proteomes" id="UP001500021"/>
    </source>
</evidence>
<dbReference type="HAMAP" id="MF_01632">
    <property type="entry name" value="UbiC"/>
    <property type="match status" value="1"/>
</dbReference>
<evidence type="ECO:0000256" key="1">
    <source>
        <dbReference type="ARBA" id="ARBA00022490"/>
    </source>
</evidence>
<comment type="function">
    <text evidence="4">Removes the pyruvyl group from chorismate, with concomitant aromatization of the ring, to provide 4-hydroxybenzoate (4HB) for the ubiquinone pathway.</text>
</comment>